<keyword evidence="3" id="KW-1185">Reference proteome</keyword>
<evidence type="ECO:0000313" key="2">
    <source>
        <dbReference type="EMBL" id="MFF4779228.1"/>
    </source>
</evidence>
<gene>
    <name evidence="2" type="ORF">ACFY05_41070</name>
</gene>
<sequence length="146" mass="15933">MSEQVSESAMQAASDAWVAFSRLKRRLGELAVSGDLSPGQASVLARLAKHGPASASELAAAERVRPQSMATIVAALERAGMVERNPDPDDGRRLLVTLTELGRERRLDDRRARELWLARALQERCTPAQLRTITEAMALLDDVAQS</sequence>
<dbReference type="Gene3D" id="1.10.10.10">
    <property type="entry name" value="Winged helix-like DNA-binding domain superfamily/Winged helix DNA-binding domain"/>
    <property type="match status" value="1"/>
</dbReference>
<protein>
    <submittedName>
        <fullName evidence="2">MarR family winged helix-turn-helix transcriptional regulator</fullName>
    </submittedName>
</protein>
<dbReference type="PROSITE" id="PS50995">
    <property type="entry name" value="HTH_MARR_2"/>
    <property type="match status" value="1"/>
</dbReference>
<dbReference type="EMBL" id="JBIAXI010000045">
    <property type="protein sequence ID" value="MFF4779228.1"/>
    <property type="molecule type" value="Genomic_DNA"/>
</dbReference>
<organism evidence="2 3">
    <name type="scientific">Microtetraspora fusca</name>
    <dbReference type="NCBI Taxonomy" id="1997"/>
    <lineage>
        <taxon>Bacteria</taxon>
        <taxon>Bacillati</taxon>
        <taxon>Actinomycetota</taxon>
        <taxon>Actinomycetes</taxon>
        <taxon>Streptosporangiales</taxon>
        <taxon>Streptosporangiaceae</taxon>
        <taxon>Microtetraspora</taxon>
    </lineage>
</organism>
<proteinExistence type="predicted"/>
<dbReference type="SMART" id="SM00347">
    <property type="entry name" value="HTH_MARR"/>
    <property type="match status" value="1"/>
</dbReference>
<dbReference type="PANTHER" id="PTHR39515">
    <property type="entry name" value="CONSERVED PROTEIN"/>
    <property type="match status" value="1"/>
</dbReference>
<dbReference type="InterPro" id="IPR052526">
    <property type="entry name" value="HTH-type_Bedaq_tolerance"/>
</dbReference>
<dbReference type="InterPro" id="IPR036388">
    <property type="entry name" value="WH-like_DNA-bd_sf"/>
</dbReference>
<dbReference type="Proteomes" id="UP001602119">
    <property type="component" value="Unassembled WGS sequence"/>
</dbReference>
<dbReference type="RefSeq" id="WP_066946520.1">
    <property type="nucleotide sequence ID" value="NZ_BBYK01000063.1"/>
</dbReference>
<dbReference type="Pfam" id="PF01047">
    <property type="entry name" value="MarR"/>
    <property type="match status" value="1"/>
</dbReference>
<evidence type="ECO:0000313" key="3">
    <source>
        <dbReference type="Proteomes" id="UP001602119"/>
    </source>
</evidence>
<evidence type="ECO:0000259" key="1">
    <source>
        <dbReference type="PROSITE" id="PS50995"/>
    </source>
</evidence>
<comment type="caution">
    <text evidence="2">The sequence shown here is derived from an EMBL/GenBank/DDBJ whole genome shotgun (WGS) entry which is preliminary data.</text>
</comment>
<dbReference type="InterPro" id="IPR000835">
    <property type="entry name" value="HTH_MarR-typ"/>
</dbReference>
<name>A0ABW6VLW3_MICFU</name>
<dbReference type="InterPro" id="IPR036390">
    <property type="entry name" value="WH_DNA-bd_sf"/>
</dbReference>
<dbReference type="PANTHER" id="PTHR39515:SF2">
    <property type="entry name" value="HTH-TYPE TRANSCRIPTIONAL REGULATOR RV0880"/>
    <property type="match status" value="1"/>
</dbReference>
<reference evidence="2 3" key="1">
    <citation type="submission" date="2024-10" db="EMBL/GenBank/DDBJ databases">
        <title>The Natural Products Discovery Center: Release of the First 8490 Sequenced Strains for Exploring Actinobacteria Biosynthetic Diversity.</title>
        <authorList>
            <person name="Kalkreuter E."/>
            <person name="Kautsar S.A."/>
            <person name="Yang D."/>
            <person name="Bader C.D."/>
            <person name="Teijaro C.N."/>
            <person name="Fluegel L."/>
            <person name="Davis C.M."/>
            <person name="Simpson J.R."/>
            <person name="Lauterbach L."/>
            <person name="Steele A.D."/>
            <person name="Gui C."/>
            <person name="Meng S."/>
            <person name="Li G."/>
            <person name="Viehrig K."/>
            <person name="Ye F."/>
            <person name="Su P."/>
            <person name="Kiefer A.F."/>
            <person name="Nichols A."/>
            <person name="Cepeda A.J."/>
            <person name="Yan W."/>
            <person name="Fan B."/>
            <person name="Jiang Y."/>
            <person name="Adhikari A."/>
            <person name="Zheng C.-J."/>
            <person name="Schuster L."/>
            <person name="Cowan T.M."/>
            <person name="Smanski M.J."/>
            <person name="Chevrette M.G."/>
            <person name="De Carvalho L.P.S."/>
            <person name="Shen B."/>
        </authorList>
    </citation>
    <scope>NUCLEOTIDE SEQUENCE [LARGE SCALE GENOMIC DNA]</scope>
    <source>
        <strain evidence="2 3">NPDC001281</strain>
    </source>
</reference>
<accession>A0ABW6VLW3</accession>
<feature type="domain" description="HTH marR-type" evidence="1">
    <location>
        <begin position="1"/>
        <end position="145"/>
    </location>
</feature>
<dbReference type="SUPFAM" id="SSF46785">
    <property type="entry name" value="Winged helix' DNA-binding domain"/>
    <property type="match status" value="1"/>
</dbReference>